<name>A0A7Z9C720_9CAUL</name>
<protein>
    <submittedName>
        <fullName evidence="1">Uncharacterized protein</fullName>
    </submittedName>
</protein>
<proteinExistence type="predicted"/>
<gene>
    <name evidence="1" type="ORF">BREV_BREV_02841</name>
</gene>
<keyword evidence="2" id="KW-1185">Reference proteome</keyword>
<accession>A0A7Z9C720</accession>
<dbReference type="Proteomes" id="UP000289220">
    <property type="component" value="Unassembled WGS sequence"/>
</dbReference>
<reference evidence="1 2" key="1">
    <citation type="submission" date="2018-11" db="EMBL/GenBank/DDBJ databases">
        <authorList>
            <person name="Peiro R."/>
            <person name="Begona"/>
            <person name="Cbmso G."/>
            <person name="Lopez M."/>
            <person name="Gonzalez S."/>
            <person name="Sacristan E."/>
            <person name="Castillo E."/>
        </authorList>
    </citation>
    <scope>NUCLEOTIDE SEQUENCE [LARGE SCALE GENOMIC DNA]</scope>
    <source>
        <strain evidence="1">Brev_genome</strain>
    </source>
</reference>
<dbReference type="AlphaFoldDB" id="A0A7Z9C720"/>
<sequence length="155" mass="17480">MPLKESLVPLGADNAQALHALTRKYAEVAGLIGRAKAEVHRLTTDLAHIEAAIRIFDPTIDIWRIKAKHVPIREPSAQGEVTGIILDTLRDSPDPLTPRELTEELMVRRALPIDDRDLFNIMLKRVRACLRSQRVRGVLKPIATEGMVQRWEVNL</sequence>
<evidence type="ECO:0000313" key="1">
    <source>
        <dbReference type="EMBL" id="VDC51571.1"/>
    </source>
</evidence>
<dbReference type="EMBL" id="UXHF01000077">
    <property type="protein sequence ID" value="VDC51571.1"/>
    <property type="molecule type" value="Genomic_DNA"/>
</dbReference>
<evidence type="ECO:0000313" key="2">
    <source>
        <dbReference type="Proteomes" id="UP000289220"/>
    </source>
</evidence>
<comment type="caution">
    <text evidence="1">The sequence shown here is derived from an EMBL/GenBank/DDBJ whole genome shotgun (WGS) entry which is preliminary data.</text>
</comment>
<organism evidence="1 2">
    <name type="scientific">Brevundimonas mediterranea</name>
    <dbReference type="NCBI Taxonomy" id="74329"/>
    <lineage>
        <taxon>Bacteria</taxon>
        <taxon>Pseudomonadati</taxon>
        <taxon>Pseudomonadota</taxon>
        <taxon>Alphaproteobacteria</taxon>
        <taxon>Caulobacterales</taxon>
        <taxon>Caulobacteraceae</taxon>
        <taxon>Brevundimonas</taxon>
    </lineage>
</organism>